<evidence type="ECO:0000313" key="11">
    <source>
        <dbReference type="Proteomes" id="UP000572268"/>
    </source>
</evidence>
<keyword evidence="8" id="KW-0472">Membrane</keyword>
<evidence type="ECO:0000256" key="4">
    <source>
        <dbReference type="ARBA" id="ARBA00022898"/>
    </source>
</evidence>
<dbReference type="Pfam" id="PF00266">
    <property type="entry name" value="Aminotran_5"/>
    <property type="match status" value="1"/>
</dbReference>
<gene>
    <name evidence="10" type="ORF">FOL46_007867</name>
</gene>
<dbReference type="EMBL" id="JABANN010000589">
    <property type="protein sequence ID" value="KAF4656320.1"/>
    <property type="molecule type" value="Genomic_DNA"/>
</dbReference>
<reference evidence="10 11" key="1">
    <citation type="submission" date="2020-04" db="EMBL/GenBank/DDBJ databases">
        <title>Perkinsus olseni comparative genomics.</title>
        <authorList>
            <person name="Bogema D.R."/>
        </authorList>
    </citation>
    <scope>NUCLEOTIDE SEQUENCE [LARGE SCALE GENOMIC DNA]</scope>
    <source>
        <strain evidence="10">ATCC PRA-31</strain>
    </source>
</reference>
<comment type="catalytic activity">
    <reaction evidence="7">
        <text>(2-aminoethyl)phosphonate + pyruvate = phosphonoacetaldehyde + L-alanine</text>
        <dbReference type="Rhea" id="RHEA:17021"/>
        <dbReference type="ChEBI" id="CHEBI:15361"/>
        <dbReference type="ChEBI" id="CHEBI:57418"/>
        <dbReference type="ChEBI" id="CHEBI:57972"/>
        <dbReference type="ChEBI" id="CHEBI:58383"/>
        <dbReference type="EC" id="2.6.1.37"/>
    </reaction>
</comment>
<dbReference type="NCBIfam" id="TIGR03301">
    <property type="entry name" value="PhnW-AepZ"/>
    <property type="match status" value="1"/>
</dbReference>
<dbReference type="InterPro" id="IPR000192">
    <property type="entry name" value="Aminotrans_V_dom"/>
</dbReference>
<dbReference type="InterPro" id="IPR015424">
    <property type="entry name" value="PyrdxlP-dep_Trfase"/>
</dbReference>
<evidence type="ECO:0000256" key="1">
    <source>
        <dbReference type="ARBA" id="ARBA00001933"/>
    </source>
</evidence>
<dbReference type="GO" id="GO:0019700">
    <property type="term" value="P:organic phosphonate catabolic process"/>
    <property type="evidence" value="ECO:0007669"/>
    <property type="project" value="InterPro"/>
</dbReference>
<dbReference type="PROSITE" id="PS00778">
    <property type="entry name" value="HIS_ACID_PHOSPHAT_2"/>
    <property type="match status" value="1"/>
</dbReference>
<dbReference type="PANTHER" id="PTHR42778">
    <property type="entry name" value="2-AMINOETHYLPHOSPHONATE--PYRUVATE TRANSAMINASE"/>
    <property type="match status" value="1"/>
</dbReference>
<keyword evidence="8" id="KW-1133">Transmembrane helix</keyword>
<accession>A0A7J6LBG7</accession>
<dbReference type="AlphaFoldDB" id="A0A7J6LBG7"/>
<proteinExistence type="inferred from homology"/>
<comment type="caution">
    <text evidence="10">The sequence shown here is derived from an EMBL/GenBank/DDBJ whole genome shotgun (WGS) entry which is preliminary data.</text>
</comment>
<protein>
    <recommendedName>
        <fullName evidence="6">2-aminoethylphosphonate--pyruvate transaminase</fullName>
        <ecNumber evidence="6">2.6.1.37</ecNumber>
    </recommendedName>
</protein>
<dbReference type="Gene3D" id="3.40.50.1240">
    <property type="entry name" value="Phosphoglycerate mutase-like"/>
    <property type="match status" value="1"/>
</dbReference>
<sequence>MLPTSQSPNLVRIAATSSLQNGCALAGAAKHSKSASSFATATRKREVPLLFTPGPLTTTARVKEAMLVDLGSRDTRFTDVVVGIRNRLLALGGVSKEEGYECVIVQGAGTHGIEAVLGTAIPRGGKILILANGAYGQRQAQICHYLGIEYKLIDFTDRKPVDVAALEEALGEDPSFTHVGMVHHETTAGIVNDVESVGEFLAGKYPKVELVVDAMSSMGAYDLPVKAWNVSYAISSANKCIEGVPGFCFALCKRSSLVAAEGNARSFCLDLFAQWKGLETTGQFRFTPPTQVIMAFNEALQEWESEGGVEGRFDRYKQNYDIICTGMEEMGFQYYVEPEHRGVIITTFMQPSHMPGWDFDRFYKFLGDRGLVIYPGKLSSGLSFRLGTIGRISPDDCQELLGAIEDALTEMGISTPIPPPPSSVNQVAVAAMVSPKPILFGGPPTVSTANAHPGRLIAEDDDYCFRRPLQPYPKLNNITSKVRLTSVQVYVRHAQRDEYTHHNCFPKGLQVNYTKDCKRVHVDYAIDEVAAVSGLKLRKVFVDSEGRETCETGQLLNGAKDQMARVAHWLRDAYLPDGASLGEVVSLELISTDKSRTLGSLYYLLSAFLRPQDELPKTLDVRVQDNAEDALGLNYRDCPRVKALEGRFNTGRFVRTQSHSDSYHSCANLYTQLVGPVKFDLSAANDCFLSQYCSTSTYPPGVTVTPSLFDCVTNLRAERRFVEYGFKGFSVADDDPSWTPQDAVEKCSLRVAPVVRGLLSRARSNEKLYVIGTHDTTVACLLQALGGLWDGHWPHYGETVSVETYESEEGRRFFRILRNHKIVHFPGCPPASPLCPLSVLDGFIASDPVLASEAYRQRRCQEVADLEDSAISPRPPGPSQGRFFWLWTITTFVLGCLLGRLLTTLKQQRVDAAVLEGSYTRI</sequence>
<keyword evidence="2" id="KW-0032">Aminotransferase</keyword>
<feature type="domain" description="Aminotransferase class V" evidence="9">
    <location>
        <begin position="75"/>
        <end position="374"/>
    </location>
</feature>
<dbReference type="NCBIfam" id="NF010006">
    <property type="entry name" value="PRK13479.1"/>
    <property type="match status" value="1"/>
</dbReference>
<evidence type="ECO:0000256" key="6">
    <source>
        <dbReference type="ARBA" id="ARBA00044521"/>
    </source>
</evidence>
<dbReference type="InterPro" id="IPR015422">
    <property type="entry name" value="PyrdxlP-dep_Trfase_small"/>
</dbReference>
<evidence type="ECO:0000256" key="8">
    <source>
        <dbReference type="SAM" id="Phobius"/>
    </source>
</evidence>
<keyword evidence="4" id="KW-0663">Pyridoxal phosphate</keyword>
<keyword evidence="8" id="KW-0812">Transmembrane</keyword>
<dbReference type="NCBIfam" id="TIGR02326">
    <property type="entry name" value="transamin_PhnW"/>
    <property type="match status" value="1"/>
</dbReference>
<keyword evidence="5" id="KW-0670">Pyruvate</keyword>
<dbReference type="InterPro" id="IPR033379">
    <property type="entry name" value="Acid_Pase_AS"/>
</dbReference>
<dbReference type="InterPro" id="IPR029033">
    <property type="entry name" value="His_PPase_superfam"/>
</dbReference>
<dbReference type="InterPro" id="IPR000560">
    <property type="entry name" value="His_Pase_clade-2"/>
</dbReference>
<comment type="cofactor">
    <cofactor evidence="1">
        <name>pyridoxal 5'-phosphate</name>
        <dbReference type="ChEBI" id="CHEBI:597326"/>
    </cofactor>
</comment>
<dbReference type="SUPFAM" id="SSF53383">
    <property type="entry name" value="PLP-dependent transferases"/>
    <property type="match status" value="1"/>
</dbReference>
<dbReference type="Pfam" id="PF00328">
    <property type="entry name" value="His_Phos_2"/>
    <property type="match status" value="1"/>
</dbReference>
<organism evidence="10 11">
    <name type="scientific">Perkinsus olseni</name>
    <name type="common">Perkinsus atlanticus</name>
    <dbReference type="NCBI Taxonomy" id="32597"/>
    <lineage>
        <taxon>Eukaryota</taxon>
        <taxon>Sar</taxon>
        <taxon>Alveolata</taxon>
        <taxon>Perkinsozoa</taxon>
        <taxon>Perkinsea</taxon>
        <taxon>Perkinsida</taxon>
        <taxon>Perkinsidae</taxon>
        <taxon>Perkinsus</taxon>
    </lineage>
</organism>
<evidence type="ECO:0000256" key="7">
    <source>
        <dbReference type="ARBA" id="ARBA00049460"/>
    </source>
</evidence>
<dbReference type="GO" id="GO:0047304">
    <property type="term" value="F:2-aminoethylphosphonate-pyruvate transaminase activity"/>
    <property type="evidence" value="ECO:0007669"/>
    <property type="project" value="UniProtKB-EC"/>
</dbReference>
<dbReference type="EC" id="2.6.1.37" evidence="6"/>
<name>A0A7J6LBG7_PEROL</name>
<dbReference type="InterPro" id="IPR015421">
    <property type="entry name" value="PyrdxlP-dep_Trfase_major"/>
</dbReference>
<dbReference type="PANTHER" id="PTHR42778:SF1">
    <property type="entry name" value="2-AMINOETHYLPHOSPHONATE--PYRUVATE TRANSAMINASE"/>
    <property type="match status" value="1"/>
</dbReference>
<evidence type="ECO:0000313" key="10">
    <source>
        <dbReference type="EMBL" id="KAF4656320.1"/>
    </source>
</evidence>
<keyword evidence="3" id="KW-0808">Transferase</keyword>
<evidence type="ECO:0000256" key="5">
    <source>
        <dbReference type="ARBA" id="ARBA00023317"/>
    </source>
</evidence>
<dbReference type="SUPFAM" id="SSF53254">
    <property type="entry name" value="Phosphoglycerate mutase-like"/>
    <property type="match status" value="1"/>
</dbReference>
<dbReference type="Proteomes" id="UP000572268">
    <property type="component" value="Unassembled WGS sequence"/>
</dbReference>
<evidence type="ECO:0000256" key="2">
    <source>
        <dbReference type="ARBA" id="ARBA00022576"/>
    </source>
</evidence>
<dbReference type="Gene3D" id="3.90.1150.10">
    <property type="entry name" value="Aspartate Aminotransferase, domain 1"/>
    <property type="match status" value="1"/>
</dbReference>
<dbReference type="HAMAP" id="MF_01376">
    <property type="entry name" value="PhnW_aminotrans_5"/>
    <property type="match status" value="1"/>
</dbReference>
<evidence type="ECO:0000256" key="3">
    <source>
        <dbReference type="ARBA" id="ARBA00022679"/>
    </source>
</evidence>
<feature type="transmembrane region" description="Helical" evidence="8">
    <location>
        <begin position="883"/>
        <end position="902"/>
    </location>
</feature>
<dbReference type="InterPro" id="IPR012703">
    <property type="entry name" value="NH2EtPonate_pyrv_transaminase"/>
</dbReference>
<dbReference type="Gene3D" id="3.40.640.10">
    <property type="entry name" value="Type I PLP-dependent aspartate aminotransferase-like (Major domain)"/>
    <property type="match status" value="1"/>
</dbReference>
<evidence type="ECO:0000259" key="9">
    <source>
        <dbReference type="Pfam" id="PF00266"/>
    </source>
</evidence>